<dbReference type="STRING" id="379508.A5E3G2"/>
<dbReference type="InParanoid" id="A5E3G2"/>
<name>A5E3G2_LODEL</name>
<evidence type="ECO:0000313" key="5">
    <source>
        <dbReference type="Proteomes" id="UP000001996"/>
    </source>
</evidence>
<comment type="similarity">
    <text evidence="1">Belongs to the protein kinase superfamily. ADCK protein kinase family.</text>
</comment>
<sequence>MFAQSWLGIRNFTLGLIKIQRVATQANGVTNANRAVTLKQIQFHGRPYRFLSTSSSGSGSRSGSAGHGHGKSTKTDRVLYSTLAVIAGAGTIYIIDKEFNASLITRSARALYVLLWIAYAYGKDSKNYKSIDDLHEIASERLLQMLMQNKGLYIKLGQAIANQGALFPKAYQVRFPKLYDEAPFDSWDKVDQVLKANLGPNYESEIFEWIDHIPVASASIAQVHKAQLSKNLGSAKVALKVQHDYIDKQIVVDLWVYRFISKVYEKVFDIPLSMFTSYVSEQLVKETDFVHEMHNSMRLVELIENDPVLEKENIKIPKNFPKLTTRQVLPAEWVDGIALTDKDELINNKYDLKLTMSQYIKLFGRQIFKYGFVHSDPHPGNLLARFDENGKQQLVLLDHGLYINLPEKFRLQYCKLWKDLFVLNVKGVEQTGRDWGIHSTEIFATIVQLRPVKLEQNKDGSKDDTRDISDLLKSFIGDELKFPKELPFLSRTMRMIQNLNQQFGSPVNRINLLTKEAITVLSKDGSLTWYDRWDLLKIDFSMIVSGIIFRLIRIRQWLTGDKYGGKQKGLEDYIEMYMQNTAKSLGMEWM</sequence>
<dbReference type="InterPro" id="IPR011009">
    <property type="entry name" value="Kinase-like_dom_sf"/>
</dbReference>
<dbReference type="AlphaFoldDB" id="A5E3G2"/>
<organism evidence="4 5">
    <name type="scientific">Lodderomyces elongisporus (strain ATCC 11503 / CBS 2605 / JCM 1781 / NBRC 1676 / NRRL YB-4239)</name>
    <name type="common">Yeast</name>
    <name type="synonym">Saccharomyces elongisporus</name>
    <dbReference type="NCBI Taxonomy" id="379508"/>
    <lineage>
        <taxon>Eukaryota</taxon>
        <taxon>Fungi</taxon>
        <taxon>Dikarya</taxon>
        <taxon>Ascomycota</taxon>
        <taxon>Saccharomycotina</taxon>
        <taxon>Pichiomycetes</taxon>
        <taxon>Debaryomycetaceae</taxon>
        <taxon>Candida/Lodderomyces clade</taxon>
        <taxon>Lodderomyces</taxon>
    </lineage>
</organism>
<dbReference type="InterPro" id="IPR004147">
    <property type="entry name" value="ABC1_dom"/>
</dbReference>
<dbReference type="eggNOG" id="KOG1235">
    <property type="taxonomic scope" value="Eukaryota"/>
</dbReference>
<keyword evidence="5" id="KW-1185">Reference proteome</keyword>
<feature type="domain" description="ABC1 atypical kinase-like" evidence="3">
    <location>
        <begin position="177"/>
        <end position="430"/>
    </location>
</feature>
<feature type="region of interest" description="Disordered" evidence="2">
    <location>
        <begin position="52"/>
        <end position="73"/>
    </location>
</feature>
<accession>A5E3G2</accession>
<dbReference type="Proteomes" id="UP000001996">
    <property type="component" value="Unassembled WGS sequence"/>
</dbReference>
<dbReference type="CDD" id="cd13969">
    <property type="entry name" value="ADCK1-like"/>
    <property type="match status" value="1"/>
</dbReference>
<evidence type="ECO:0000256" key="2">
    <source>
        <dbReference type="SAM" id="MobiDB-lite"/>
    </source>
</evidence>
<dbReference type="Pfam" id="PF03109">
    <property type="entry name" value="ABC1"/>
    <property type="match status" value="1"/>
</dbReference>
<dbReference type="VEuPathDB" id="FungiDB:LELG_04149"/>
<dbReference type="OrthoDB" id="427480at2759"/>
<dbReference type="InterPro" id="IPR045307">
    <property type="entry name" value="ADCK1_dom"/>
</dbReference>
<dbReference type="PANTHER" id="PTHR43173:SF37">
    <property type="entry name" value="ABC1 FAMILY PROTEIN C10F6.14C"/>
    <property type="match status" value="1"/>
</dbReference>
<dbReference type="InterPro" id="IPR051130">
    <property type="entry name" value="Mito_struct-func_regulator"/>
</dbReference>
<protein>
    <recommendedName>
        <fullName evidence="3">ABC1 atypical kinase-like domain-containing protein</fullName>
    </recommendedName>
</protein>
<evidence type="ECO:0000259" key="3">
    <source>
        <dbReference type="Pfam" id="PF03109"/>
    </source>
</evidence>
<dbReference type="PANTHER" id="PTHR43173">
    <property type="entry name" value="ABC1 FAMILY PROTEIN"/>
    <property type="match status" value="1"/>
</dbReference>
<reference evidence="4 5" key="1">
    <citation type="journal article" date="2009" name="Nature">
        <title>Evolution of pathogenicity and sexual reproduction in eight Candida genomes.</title>
        <authorList>
            <person name="Butler G."/>
            <person name="Rasmussen M.D."/>
            <person name="Lin M.F."/>
            <person name="Santos M.A."/>
            <person name="Sakthikumar S."/>
            <person name="Munro C.A."/>
            <person name="Rheinbay E."/>
            <person name="Grabherr M."/>
            <person name="Forche A."/>
            <person name="Reedy J.L."/>
            <person name="Agrafioti I."/>
            <person name="Arnaud M.B."/>
            <person name="Bates S."/>
            <person name="Brown A.J."/>
            <person name="Brunke S."/>
            <person name="Costanzo M.C."/>
            <person name="Fitzpatrick D.A."/>
            <person name="de Groot P.W."/>
            <person name="Harris D."/>
            <person name="Hoyer L.L."/>
            <person name="Hube B."/>
            <person name="Klis F.M."/>
            <person name="Kodira C."/>
            <person name="Lennard N."/>
            <person name="Logue M.E."/>
            <person name="Martin R."/>
            <person name="Neiman A.M."/>
            <person name="Nikolaou E."/>
            <person name="Quail M.A."/>
            <person name="Quinn J."/>
            <person name="Santos M.C."/>
            <person name="Schmitzberger F.F."/>
            <person name="Sherlock G."/>
            <person name="Shah P."/>
            <person name="Silverstein K.A."/>
            <person name="Skrzypek M.S."/>
            <person name="Soll D."/>
            <person name="Staggs R."/>
            <person name="Stansfield I."/>
            <person name="Stumpf M.P."/>
            <person name="Sudbery P.E."/>
            <person name="Srikantha T."/>
            <person name="Zeng Q."/>
            <person name="Berman J."/>
            <person name="Berriman M."/>
            <person name="Heitman J."/>
            <person name="Gow N.A."/>
            <person name="Lorenz M.C."/>
            <person name="Birren B.W."/>
            <person name="Kellis M."/>
            <person name="Cuomo C.A."/>
        </authorList>
    </citation>
    <scope>NUCLEOTIDE SEQUENCE [LARGE SCALE GENOMIC DNA]</scope>
    <source>
        <strain evidence="5">ATCC 11503 / BCRC 21390 / CBS 2605 / JCM 1781 / NBRC 1676 / NRRL YB-4239</strain>
    </source>
</reference>
<evidence type="ECO:0000256" key="1">
    <source>
        <dbReference type="ARBA" id="ARBA00009670"/>
    </source>
</evidence>
<evidence type="ECO:0000313" key="4">
    <source>
        <dbReference type="EMBL" id="EDK45970.1"/>
    </source>
</evidence>
<proteinExistence type="inferred from homology"/>
<dbReference type="EMBL" id="CH981528">
    <property type="protein sequence ID" value="EDK45970.1"/>
    <property type="molecule type" value="Genomic_DNA"/>
</dbReference>
<dbReference type="SUPFAM" id="SSF56112">
    <property type="entry name" value="Protein kinase-like (PK-like)"/>
    <property type="match status" value="1"/>
</dbReference>
<gene>
    <name evidence="4" type="ORF">LELG_04149</name>
</gene>
<dbReference type="OMA" id="DVMTTMV"/>
<feature type="compositionally biased region" description="Low complexity" evidence="2">
    <location>
        <begin position="52"/>
        <end position="64"/>
    </location>
</feature>
<dbReference type="HOGENOM" id="CLU_006533_2_4_1"/>